<proteinExistence type="predicted"/>
<dbReference type="SMART" id="SM01322">
    <property type="entry name" value="YaeQ"/>
    <property type="match status" value="1"/>
</dbReference>
<dbReference type="RefSeq" id="WP_085921961.1">
    <property type="nucleotide sequence ID" value="NZ_CP021106.3"/>
</dbReference>
<dbReference type="PANTHER" id="PTHR38784:SF1">
    <property type="entry name" value="SUCROSE PHOSPHORYLASE"/>
    <property type="match status" value="1"/>
</dbReference>
<dbReference type="InterPro" id="IPR009822">
    <property type="entry name" value="YaeQ"/>
</dbReference>
<dbReference type="Gene3D" id="3.10.640.10">
    <property type="entry name" value="Restriction endonuclease-like alpha-beta roll domain"/>
    <property type="match status" value="1"/>
</dbReference>
<dbReference type="PIRSF" id="PIRSF011484">
    <property type="entry name" value="YaeQ"/>
    <property type="match status" value="1"/>
</dbReference>
<dbReference type="Proteomes" id="UP000012179">
    <property type="component" value="Chromosome"/>
</dbReference>
<dbReference type="SUPFAM" id="SSF52980">
    <property type="entry name" value="Restriction endonuclease-like"/>
    <property type="match status" value="1"/>
</dbReference>
<organism evidence="1 2">
    <name type="scientific">Nitrosospira lacus</name>
    <dbReference type="NCBI Taxonomy" id="1288494"/>
    <lineage>
        <taxon>Bacteria</taxon>
        <taxon>Pseudomonadati</taxon>
        <taxon>Pseudomonadota</taxon>
        <taxon>Betaproteobacteria</taxon>
        <taxon>Nitrosomonadales</taxon>
        <taxon>Nitrosomonadaceae</taxon>
        <taxon>Nitrosospira</taxon>
    </lineage>
</organism>
<evidence type="ECO:0008006" key="3">
    <source>
        <dbReference type="Google" id="ProtNLM"/>
    </source>
</evidence>
<dbReference type="InterPro" id="IPR038590">
    <property type="entry name" value="YaeQ_sf"/>
</dbReference>
<evidence type="ECO:0000313" key="1">
    <source>
        <dbReference type="EMBL" id="ARO87671.1"/>
    </source>
</evidence>
<protein>
    <recommendedName>
        <fullName evidence="3">YaeQ family protein</fullName>
    </recommendedName>
</protein>
<dbReference type="InterPro" id="IPR011335">
    <property type="entry name" value="Restrct_endonuc-II-like"/>
</dbReference>
<keyword evidence="2" id="KW-1185">Reference proteome</keyword>
<dbReference type="CDD" id="cd22368">
    <property type="entry name" value="YaeQ-like"/>
    <property type="match status" value="1"/>
</dbReference>
<reference evidence="1 2" key="1">
    <citation type="journal article" date="2015" name="Int. J. Syst. Evol. Microbiol.">
        <title>Nitrosospira lacus sp. nov., a psychrotolerant, ammonia-oxidizing bacterium from sandy lake sediment.</title>
        <authorList>
            <person name="Urakawa H."/>
            <person name="Garcia J.C."/>
            <person name="Nielsen J.L."/>
            <person name="Le V.Q."/>
            <person name="Kozlowski J.A."/>
            <person name="Stein L.Y."/>
            <person name="Lim C.K."/>
            <person name="Pommerening-Roser A."/>
            <person name="Martens-Habbena W."/>
            <person name="Stahl D.A."/>
            <person name="Klotz M.G."/>
        </authorList>
    </citation>
    <scope>NUCLEOTIDE SEQUENCE [LARGE SCALE GENOMIC DNA]</scope>
    <source>
        <strain evidence="1 2">APG3</strain>
    </source>
</reference>
<accession>A0A1W6SPG5</accession>
<dbReference type="EMBL" id="CP021106">
    <property type="protein sequence ID" value="ARO87671.1"/>
    <property type="molecule type" value="Genomic_DNA"/>
</dbReference>
<evidence type="ECO:0000313" key="2">
    <source>
        <dbReference type="Proteomes" id="UP000012179"/>
    </source>
</evidence>
<dbReference type="Pfam" id="PF07152">
    <property type="entry name" value="YaeQ"/>
    <property type="match status" value="1"/>
</dbReference>
<sequence>MALGATIFKADLQIADLDRNYYRDHALTLARHPSETDERMMVRLLAFALHAHEALSFGNGLSTCDEPDLWQRDLTGAIEFWIDVGLPDEKLVRKACGRARQVFIYTYGGRIADTWWSQCRGKLEQIRNLTVINLPLEASRAIANQAQRGMRLSCTIQDKQIWLADGAESVLIELITVKNTPPA</sequence>
<gene>
    <name evidence="1" type="ORF">EBAPG3_007740</name>
</gene>
<dbReference type="PANTHER" id="PTHR38784">
    <property type="entry name" value="SUCROSE PHOSPHORYLASE"/>
    <property type="match status" value="1"/>
</dbReference>
<dbReference type="KEGG" id="nlc:EBAPG3_007740"/>
<name>A0A1W6SPG5_9PROT</name>
<dbReference type="AlphaFoldDB" id="A0A1W6SPG5"/>
<dbReference type="OrthoDB" id="5293309at2"/>